<dbReference type="EMBL" id="FRBD01000016">
    <property type="protein sequence ID" value="SHK92238.1"/>
    <property type="molecule type" value="Genomic_DNA"/>
</dbReference>
<dbReference type="Proteomes" id="UP000184130">
    <property type="component" value="Unassembled WGS sequence"/>
</dbReference>
<dbReference type="Pfam" id="PF14088">
    <property type="entry name" value="DUF4268"/>
    <property type="match status" value="1"/>
</dbReference>
<dbReference type="RefSeq" id="WP_073209475.1">
    <property type="nucleotide sequence ID" value="NZ_FRBD01000016.1"/>
</dbReference>
<proteinExistence type="predicted"/>
<gene>
    <name evidence="2" type="ORF">SAMN05216463_11668</name>
</gene>
<dbReference type="AlphaFoldDB" id="A0A1M6WEX7"/>
<organism evidence="2 3">
    <name type="scientific">Xylanibacter ruminicola</name>
    <name type="common">Prevotella ruminicola</name>
    <dbReference type="NCBI Taxonomy" id="839"/>
    <lineage>
        <taxon>Bacteria</taxon>
        <taxon>Pseudomonadati</taxon>
        <taxon>Bacteroidota</taxon>
        <taxon>Bacteroidia</taxon>
        <taxon>Bacteroidales</taxon>
        <taxon>Prevotellaceae</taxon>
        <taxon>Xylanibacter</taxon>
    </lineage>
</organism>
<evidence type="ECO:0000259" key="1">
    <source>
        <dbReference type="Pfam" id="PF14088"/>
    </source>
</evidence>
<dbReference type="OrthoDB" id="570199at2"/>
<evidence type="ECO:0000313" key="2">
    <source>
        <dbReference type="EMBL" id="SHK92238.1"/>
    </source>
</evidence>
<protein>
    <recommendedName>
        <fullName evidence="1">DUF4268 domain-containing protein</fullName>
    </recommendedName>
</protein>
<sequence length="350" mass="41349">MNYKLVELERFDNLREVWPHEAHHFTHWVADKGLSMLSKEIGIGDIIDPICEVSVGSKRADIVAKLKDANKGVEVIIENQLEATNHEHLGKIVTYSAGRKEAAVVIWIVEKATEEYRKAVEWLNRRTDDNMDFYLVEIQLFIINQETLAPRFKVVVSPSPKESIREWSENDKFLIDFWNEFNSYADSIPYHFFSSDNFNTKRKPYPQVSYDLHVPYIKDGYVFLSILKSKGMVRTGIYLPDDERSYSRLRANEENISKTFHSEIEWNERNQKKKSSSVCVYKKFEDLESKESQNEIFSWMCDTALKWKEFLMECQNWRRFVAEPSDFTLVRNGKHMEWDENAQEIEIDEQ</sequence>
<feature type="domain" description="DUF4268" evidence="1">
    <location>
        <begin position="176"/>
        <end position="312"/>
    </location>
</feature>
<accession>A0A1M6WEX7</accession>
<reference evidence="2 3" key="1">
    <citation type="submission" date="2016-11" db="EMBL/GenBank/DDBJ databases">
        <authorList>
            <person name="Jaros S."/>
            <person name="Januszkiewicz K."/>
            <person name="Wedrychowicz H."/>
        </authorList>
    </citation>
    <scope>NUCLEOTIDE SEQUENCE [LARGE SCALE GENOMIC DNA]</scope>
    <source>
        <strain evidence="2 3">KHT3</strain>
    </source>
</reference>
<evidence type="ECO:0000313" key="3">
    <source>
        <dbReference type="Proteomes" id="UP000184130"/>
    </source>
</evidence>
<dbReference type="InterPro" id="IPR025364">
    <property type="entry name" value="DUF4268"/>
</dbReference>
<name>A0A1M6WEX7_XYLRU</name>